<dbReference type="Gene3D" id="3.40.50.10770">
    <property type="entry name" value="Hypothetical protein VC1899 like domain (Restriction endonuclease-like)"/>
    <property type="match status" value="1"/>
</dbReference>
<dbReference type="EMBL" id="CP003257">
    <property type="protein sequence ID" value="AEX84851.1"/>
    <property type="molecule type" value="Genomic_DNA"/>
</dbReference>
<accession>H2J4R6</accession>
<gene>
    <name evidence="2" type="ordered locus">Marpi_0407</name>
</gene>
<sequence length="378" mass="44719">MYSNIVLTGGKSILGKFNLLGKFIEDNNIEHVKNLKSEDVEKWIEKVKVAFQNSKSDPKKVSVEYSLVHTLKEMNKLANNPDISIIHTNTKEGIISAKLNEYIFRKDFNANVILKGVDFDINDRIKLNKQYGEFMDILVTELQKGNIYNTFFSPTPGYKVMSYLGYVAGSFYGYKMGYLYEEGSVFQEVPPIPIKFDIEESIDYLYLIKEIQESEIKYNSLSKMEQEFIDNHTYFFDTIDGVVVLNAFGLFLFKNILTTEIFISDELKEMWDKLDNDKRKFVKTQIFELIRKIKLFKSNNNSYKGELMHNKSWEGKRFNKPYLYKSITGNIFRAVWDTDENKLNLYYIWLDHDKYEREYEKIMQKYQDYKCKNLLELI</sequence>
<keyword evidence="3" id="KW-1185">Reference proteome</keyword>
<dbReference type="RefSeq" id="WP_014295923.1">
    <property type="nucleotide sequence ID" value="NC_016751.1"/>
</dbReference>
<evidence type="ECO:0000313" key="2">
    <source>
        <dbReference type="EMBL" id="AEX84851.1"/>
    </source>
</evidence>
<organism evidence="2 3">
    <name type="scientific">Marinitoga piezophila (strain DSM 14283 / JCM 11233 / KA3)</name>
    <dbReference type="NCBI Taxonomy" id="443254"/>
    <lineage>
        <taxon>Bacteria</taxon>
        <taxon>Thermotogati</taxon>
        <taxon>Thermotogota</taxon>
        <taxon>Thermotogae</taxon>
        <taxon>Petrotogales</taxon>
        <taxon>Petrotogaceae</taxon>
        <taxon>Marinitoga</taxon>
    </lineage>
</organism>
<dbReference type="AlphaFoldDB" id="H2J4R6"/>
<dbReference type="Proteomes" id="UP000007161">
    <property type="component" value="Chromosome"/>
</dbReference>
<dbReference type="Pfam" id="PF09651">
    <property type="entry name" value="Cas_APE2256"/>
    <property type="match status" value="1"/>
</dbReference>
<dbReference type="InterPro" id="IPR013442">
    <property type="entry name" value="SSO1393-like"/>
</dbReference>
<dbReference type="HOGENOM" id="CLU_057845_0_0_0"/>
<dbReference type="OrthoDB" id="2973119at2"/>
<name>H2J4R6_MARPK</name>
<proteinExistence type="predicted"/>
<evidence type="ECO:0000313" key="3">
    <source>
        <dbReference type="Proteomes" id="UP000007161"/>
    </source>
</evidence>
<feature type="domain" description="CRISPR system ring nuclease SSO1393-like" evidence="1">
    <location>
        <begin position="60"/>
        <end position="190"/>
    </location>
</feature>
<protein>
    <submittedName>
        <fullName evidence="2">CRISPR-associated protein (Cas_APE2256)</fullName>
    </submittedName>
</protein>
<dbReference type="KEGG" id="mpz:Marpi_0407"/>
<reference evidence="3" key="2">
    <citation type="submission" date="2012-01" db="EMBL/GenBank/DDBJ databases">
        <title>Complete sequence of chromosome of Marinitoga piezophila KA3.</title>
        <authorList>
            <person name="Lucas S."/>
            <person name="Han J."/>
            <person name="Lapidus A."/>
            <person name="Cheng J.-F."/>
            <person name="Goodwin L."/>
            <person name="Pitluck S."/>
            <person name="Peters L."/>
            <person name="Mikhailova N."/>
            <person name="Teshima H."/>
            <person name="Detter J.C."/>
            <person name="Han C."/>
            <person name="Tapia R."/>
            <person name="Land M."/>
            <person name="Hauser L."/>
            <person name="Kyrpides N."/>
            <person name="Ivanova N."/>
            <person name="Pagani I."/>
            <person name="Jebbar M."/>
            <person name="Vannier P."/>
            <person name="Oger P."/>
            <person name="Cario A."/>
            <person name="Bartlett D."/>
            <person name="Noll K.M."/>
            <person name="Woyke T."/>
        </authorList>
    </citation>
    <scope>NUCLEOTIDE SEQUENCE [LARGE SCALE GENOMIC DNA]</scope>
    <source>
        <strain evidence="3">DSM 14283 / JCM 11233 / KA3</strain>
    </source>
</reference>
<dbReference type="eggNOG" id="COG4006">
    <property type="taxonomic scope" value="Bacteria"/>
</dbReference>
<evidence type="ECO:0000259" key="1">
    <source>
        <dbReference type="Pfam" id="PF09651"/>
    </source>
</evidence>
<dbReference type="STRING" id="443254.Marpi_0407"/>
<reference evidence="2 3" key="1">
    <citation type="journal article" date="2012" name="J. Bacteriol.">
        <title>Complete Genome Sequence of the Thermophilic, Piezophilic, Heterotrophic Bacterium Marinitoga piezophila KA3.</title>
        <authorList>
            <person name="Lucas S."/>
            <person name="Han J."/>
            <person name="Lapidus A."/>
            <person name="Cheng J.F."/>
            <person name="Goodwin L.A."/>
            <person name="Pitluck S."/>
            <person name="Peters L."/>
            <person name="Mikhailova N."/>
            <person name="Teshima H."/>
            <person name="Detter J.C."/>
            <person name="Han C."/>
            <person name="Tapia R."/>
            <person name="Land M."/>
            <person name="Hauser L."/>
            <person name="Kyrpides N.C."/>
            <person name="Ivanova N."/>
            <person name="Pagani I."/>
            <person name="Vannier P."/>
            <person name="Oger P."/>
            <person name="Bartlett D.H."/>
            <person name="Noll K.M."/>
            <person name="Woyke T."/>
            <person name="Jebbar M."/>
        </authorList>
    </citation>
    <scope>NUCLEOTIDE SEQUENCE [LARGE SCALE GENOMIC DNA]</scope>
    <source>
        <strain evidence="3">DSM 14283 / JCM 11233 / KA3</strain>
    </source>
</reference>